<evidence type="ECO:0000313" key="2">
    <source>
        <dbReference type="Proteomes" id="UP000681027"/>
    </source>
</evidence>
<evidence type="ECO:0000313" key="1">
    <source>
        <dbReference type="EMBL" id="MBS4189100.1"/>
    </source>
</evidence>
<protein>
    <submittedName>
        <fullName evidence="1">YlbF family regulator</fullName>
    </submittedName>
</protein>
<dbReference type="Pfam" id="PF06133">
    <property type="entry name" value="Com_YlbF"/>
    <property type="match status" value="1"/>
</dbReference>
<dbReference type="EMBL" id="JAGYPM010000001">
    <property type="protein sequence ID" value="MBS4189100.1"/>
    <property type="molecule type" value="Genomic_DNA"/>
</dbReference>
<sequence length="158" mass="17881">MVKYESEVSVTLLATTERVEILDTANKIANMIINSVEADFYRHCLDRLMNSKETQRKISAFVKIKELYEEVQRFGKYHPEYKTVMKSIRELKREMDMDEYVAEFRKAENELQSILDEVSILIGRSVSEQIKVPTGNPFFDSLSSCGGGCGTGGSCGCS</sequence>
<name>A0ABS5NMP2_9BACI</name>
<organism evidence="1 2">
    <name type="scientific">Cytobacillus citreus</name>
    <dbReference type="NCBI Taxonomy" id="2833586"/>
    <lineage>
        <taxon>Bacteria</taxon>
        <taxon>Bacillati</taxon>
        <taxon>Bacillota</taxon>
        <taxon>Bacilli</taxon>
        <taxon>Bacillales</taxon>
        <taxon>Bacillaceae</taxon>
        <taxon>Cytobacillus</taxon>
    </lineage>
</organism>
<dbReference type="SUPFAM" id="SSF158622">
    <property type="entry name" value="YheA/YmcA-like"/>
    <property type="match status" value="1"/>
</dbReference>
<dbReference type="InterPro" id="IPR023378">
    <property type="entry name" value="YheA/YmcA-like_dom_sf"/>
</dbReference>
<keyword evidence="2" id="KW-1185">Reference proteome</keyword>
<comment type="caution">
    <text evidence="1">The sequence shown here is derived from an EMBL/GenBank/DDBJ whole genome shotgun (WGS) entry which is preliminary data.</text>
</comment>
<dbReference type="InterPro" id="IPR052767">
    <property type="entry name" value="Bact_com_dev_regulator"/>
</dbReference>
<proteinExistence type="predicted"/>
<dbReference type="PANTHER" id="PTHR38448:SF2">
    <property type="entry name" value="REGULATORY PROTEIN YLBF"/>
    <property type="match status" value="1"/>
</dbReference>
<dbReference type="PANTHER" id="PTHR38448">
    <property type="entry name" value="REGULATORY PROTEIN YLBF-RELATED"/>
    <property type="match status" value="1"/>
</dbReference>
<dbReference type="InterPro" id="IPR010368">
    <property type="entry name" value="Com_YlbF"/>
</dbReference>
<dbReference type="Gene3D" id="1.20.1500.10">
    <property type="entry name" value="YheA/YmcA-like"/>
    <property type="match status" value="1"/>
</dbReference>
<accession>A0ABS5NMP2</accession>
<reference evidence="1 2" key="1">
    <citation type="submission" date="2021-05" db="EMBL/GenBank/DDBJ databases">
        <title>Novel Bacillus species.</title>
        <authorList>
            <person name="Liu G."/>
        </authorList>
    </citation>
    <scope>NUCLEOTIDE SEQUENCE [LARGE SCALE GENOMIC DNA]</scope>
    <source>
        <strain evidence="1 2">FJAT-49705</strain>
    </source>
</reference>
<gene>
    <name evidence="1" type="ORF">KHA94_02570</name>
</gene>
<dbReference type="Proteomes" id="UP000681027">
    <property type="component" value="Unassembled WGS sequence"/>
</dbReference>